<comment type="caution">
    <text evidence="1">The sequence shown here is derived from an EMBL/GenBank/DDBJ whole genome shotgun (WGS) entry which is preliminary data.</text>
</comment>
<reference evidence="1 2" key="1">
    <citation type="submission" date="2016-11" db="EMBL/GenBank/DDBJ databases">
        <title>Whole Genome Sequencing of Mucilaginibacter polytrichastri RG4-7(T) isolated from the moss sample.</title>
        <authorList>
            <person name="Li Y."/>
        </authorList>
    </citation>
    <scope>NUCLEOTIDE SEQUENCE [LARGE SCALE GENOMIC DNA]</scope>
    <source>
        <strain evidence="1 2">RG4-7</strain>
    </source>
</reference>
<evidence type="ECO:0000313" key="1">
    <source>
        <dbReference type="EMBL" id="OKS88274.1"/>
    </source>
</evidence>
<accession>A0A1Q6A2M7</accession>
<organism evidence="1 2">
    <name type="scientific">Mucilaginibacter polytrichastri</name>
    <dbReference type="NCBI Taxonomy" id="1302689"/>
    <lineage>
        <taxon>Bacteria</taxon>
        <taxon>Pseudomonadati</taxon>
        <taxon>Bacteroidota</taxon>
        <taxon>Sphingobacteriia</taxon>
        <taxon>Sphingobacteriales</taxon>
        <taxon>Sphingobacteriaceae</taxon>
        <taxon>Mucilaginibacter</taxon>
    </lineage>
</organism>
<protein>
    <submittedName>
        <fullName evidence="1">Uncharacterized protein</fullName>
    </submittedName>
</protein>
<dbReference type="Proteomes" id="UP000186720">
    <property type="component" value="Unassembled WGS sequence"/>
</dbReference>
<sequence>MEKKMKNKNLKIFLCLYFLSMEFCCTTERKRDFFQHMNSSYIDMKINDNIYFVKSFGLSDSSYLIHWNRYWKIKSGNAFFYLSGFIREKKSTILFIPEAYRNNLFNISEFKLFDFNAKANDSWKIIYDKDNEKSIRGDSITFIGKKVIKNDTLYRFSMVKFSFNSEKHKNNYAGNTLFLEVSKQNGIVKITKYDLLQRIDCQAILYPKERFVNNINPNSLEL</sequence>
<dbReference type="EMBL" id="MPPL01000001">
    <property type="protein sequence ID" value="OKS88274.1"/>
    <property type="molecule type" value="Genomic_DNA"/>
</dbReference>
<gene>
    <name evidence="1" type="ORF">RG47T_3740</name>
</gene>
<name>A0A1Q6A2M7_9SPHI</name>
<keyword evidence="2" id="KW-1185">Reference proteome</keyword>
<evidence type="ECO:0000313" key="2">
    <source>
        <dbReference type="Proteomes" id="UP000186720"/>
    </source>
</evidence>
<dbReference type="AlphaFoldDB" id="A0A1Q6A2M7"/>
<proteinExistence type="predicted"/>